<organism evidence="6 7">
    <name type="scientific">Kosmotoga arenicorallina S304</name>
    <dbReference type="NCBI Taxonomy" id="1453497"/>
    <lineage>
        <taxon>Bacteria</taxon>
        <taxon>Thermotogati</taxon>
        <taxon>Thermotogota</taxon>
        <taxon>Thermotogae</taxon>
        <taxon>Kosmotogales</taxon>
        <taxon>Kosmotogaceae</taxon>
        <taxon>Kosmotoga</taxon>
    </lineage>
</organism>
<dbReference type="GO" id="GO:0046872">
    <property type="term" value="F:metal ion binding"/>
    <property type="evidence" value="ECO:0007669"/>
    <property type="project" value="UniProtKB-KW"/>
</dbReference>
<dbReference type="FunFam" id="3.10.20.30:FF:000001">
    <property type="entry name" value="Ribosome-binding ATPase YchF"/>
    <property type="match status" value="1"/>
</dbReference>
<accession>A0A176JXK2</accession>
<gene>
    <name evidence="6" type="ORF">AT15_04450</name>
</gene>
<comment type="cofactor">
    <cofactor evidence="1">
        <name>Mg(2+)</name>
        <dbReference type="ChEBI" id="CHEBI:18420"/>
    </cofactor>
</comment>
<dbReference type="InterPro" id="IPR012676">
    <property type="entry name" value="TGS-like"/>
</dbReference>
<dbReference type="SUPFAM" id="SSF52540">
    <property type="entry name" value="P-loop containing nucleoside triphosphate hydrolases"/>
    <property type="match status" value="1"/>
</dbReference>
<dbReference type="Proteomes" id="UP000077339">
    <property type="component" value="Unassembled WGS sequence"/>
</dbReference>
<dbReference type="InterPro" id="IPR023192">
    <property type="entry name" value="TGS-like_dom_sf"/>
</dbReference>
<evidence type="ECO:0000256" key="4">
    <source>
        <dbReference type="ARBA" id="ARBA00022840"/>
    </source>
</evidence>
<dbReference type="SUPFAM" id="SSF81271">
    <property type="entry name" value="TGS-like"/>
    <property type="match status" value="1"/>
</dbReference>
<dbReference type="Pfam" id="PF06071">
    <property type="entry name" value="YchF-GTPase_C"/>
    <property type="match status" value="1"/>
</dbReference>
<name>A0A176JXK2_9BACT</name>
<comment type="caution">
    <text evidence="6">The sequence shown here is derived from an EMBL/GenBank/DDBJ whole genome shotgun (WGS) entry which is preliminary data.</text>
</comment>
<dbReference type="STRING" id="1453497.AT15_04450"/>
<keyword evidence="3" id="KW-0547">Nucleotide-binding</keyword>
<dbReference type="RefSeq" id="WP_068348563.1">
    <property type="nucleotide sequence ID" value="NZ_JFHK01000022.1"/>
</dbReference>
<feature type="domain" description="TGS" evidence="5">
    <location>
        <begin position="275"/>
        <end position="358"/>
    </location>
</feature>
<dbReference type="PANTHER" id="PTHR23305:SF18">
    <property type="entry name" value="OBG-TYPE G DOMAIN-CONTAINING PROTEIN"/>
    <property type="match status" value="1"/>
</dbReference>
<keyword evidence="4" id="KW-0067">ATP-binding</keyword>
<dbReference type="GO" id="GO:0005737">
    <property type="term" value="C:cytoplasm"/>
    <property type="evidence" value="ECO:0007669"/>
    <property type="project" value="TreeGrafter"/>
</dbReference>
<keyword evidence="7" id="KW-1185">Reference proteome</keyword>
<dbReference type="GO" id="GO:0005524">
    <property type="term" value="F:ATP binding"/>
    <property type="evidence" value="ECO:0007669"/>
    <property type="project" value="UniProtKB-KW"/>
</dbReference>
<dbReference type="InterPro" id="IPR004396">
    <property type="entry name" value="ATPase_YchF/OLA1"/>
</dbReference>
<dbReference type="PIRSF" id="PIRSF006641">
    <property type="entry name" value="CHP00092"/>
    <property type="match status" value="1"/>
</dbReference>
<dbReference type="InterPro" id="IPR006073">
    <property type="entry name" value="GTP-bd"/>
</dbReference>
<evidence type="ECO:0000256" key="1">
    <source>
        <dbReference type="ARBA" id="ARBA00001946"/>
    </source>
</evidence>
<dbReference type="PANTHER" id="PTHR23305">
    <property type="entry name" value="OBG GTPASE FAMILY"/>
    <property type="match status" value="1"/>
</dbReference>
<dbReference type="AlphaFoldDB" id="A0A176JXK2"/>
<dbReference type="InterPro" id="IPR012675">
    <property type="entry name" value="Beta-grasp_dom_sf"/>
</dbReference>
<evidence type="ECO:0000256" key="2">
    <source>
        <dbReference type="ARBA" id="ARBA00022723"/>
    </source>
</evidence>
<dbReference type="OrthoDB" id="9807318at2"/>
<evidence type="ECO:0000256" key="3">
    <source>
        <dbReference type="ARBA" id="ARBA00022741"/>
    </source>
</evidence>
<sequence length="360" mass="40577">MEIGIFGLLMSGKSTIFSLLTGINPEEHIHKNEPLTGVAKIHDERVEKLSEIFKPKKTTYAALSFIDIPGYDTSANRKEKNRIFQFIQNVDSILAIVRAFENPTVPWPQGAEDPLKQLETIKSELLLRDLEVVENRLNRLHETEKKKKLSPDESAEKEILEKVIEILEQEKFVSTAELSGEDLKKIGSLSLFTAKPIIVVANIDEDQFSKGSYPGKEMLMKNCTENNFAYLELSGKIEQELNALSPEDRELFMEDLGIEESGIQRLSKVVYEHVGLISFLTVGEDEVRAWTVKRGATALDCAAKVHTDLAKRFIKAEVISYEHFMEAGNMSEAKNRGLLRLVGREEVVHDGDIVHIRANA</sequence>
<proteinExistence type="predicted"/>
<dbReference type="Gene3D" id="1.10.150.300">
    <property type="entry name" value="TGS-like domain"/>
    <property type="match status" value="1"/>
</dbReference>
<dbReference type="EMBL" id="JFHK01000022">
    <property type="protein sequence ID" value="OAA28457.1"/>
    <property type="molecule type" value="Genomic_DNA"/>
</dbReference>
<dbReference type="InterPro" id="IPR027417">
    <property type="entry name" value="P-loop_NTPase"/>
</dbReference>
<evidence type="ECO:0000313" key="7">
    <source>
        <dbReference type="Proteomes" id="UP000077339"/>
    </source>
</evidence>
<dbReference type="PATRIC" id="fig|1453497.3.peg.885"/>
<dbReference type="Gene3D" id="3.10.20.30">
    <property type="match status" value="1"/>
</dbReference>
<dbReference type="InterPro" id="IPR004095">
    <property type="entry name" value="TGS"/>
</dbReference>
<dbReference type="InterPro" id="IPR013029">
    <property type="entry name" value="YchF_C"/>
</dbReference>
<keyword evidence="2" id="KW-0479">Metal-binding</keyword>
<reference evidence="6 7" key="1">
    <citation type="submission" date="2014-02" db="EMBL/GenBank/DDBJ databases">
        <title>Kosmotoga genome sequencing.</title>
        <authorList>
            <person name="Pollo S.M."/>
            <person name="Charchuk R."/>
            <person name="Nesbo C.L."/>
        </authorList>
    </citation>
    <scope>NUCLEOTIDE SEQUENCE [LARGE SCALE GENOMIC DNA]</scope>
    <source>
        <strain evidence="6 7">S304</strain>
    </source>
</reference>
<dbReference type="GO" id="GO:0016887">
    <property type="term" value="F:ATP hydrolysis activity"/>
    <property type="evidence" value="ECO:0007669"/>
    <property type="project" value="InterPro"/>
</dbReference>
<dbReference type="PROSITE" id="PS51880">
    <property type="entry name" value="TGS"/>
    <property type="match status" value="1"/>
</dbReference>
<evidence type="ECO:0000259" key="5">
    <source>
        <dbReference type="PROSITE" id="PS51880"/>
    </source>
</evidence>
<dbReference type="Gene3D" id="3.40.50.300">
    <property type="entry name" value="P-loop containing nucleotide triphosphate hydrolases"/>
    <property type="match status" value="1"/>
</dbReference>
<dbReference type="Pfam" id="PF01926">
    <property type="entry name" value="MMR_HSR1"/>
    <property type="match status" value="1"/>
</dbReference>
<evidence type="ECO:0000313" key="6">
    <source>
        <dbReference type="EMBL" id="OAA28457.1"/>
    </source>
</evidence>
<protein>
    <submittedName>
        <fullName evidence="6">GTP-binding protein</fullName>
    </submittedName>
</protein>
<dbReference type="GO" id="GO:0005525">
    <property type="term" value="F:GTP binding"/>
    <property type="evidence" value="ECO:0007669"/>
    <property type="project" value="InterPro"/>
</dbReference>